<keyword evidence="3" id="KW-1185">Reference proteome</keyword>
<dbReference type="GO" id="GO:0003824">
    <property type="term" value="F:catalytic activity"/>
    <property type="evidence" value="ECO:0007669"/>
    <property type="project" value="InterPro"/>
</dbReference>
<dbReference type="AlphaFoldDB" id="A0AAD6YLK4"/>
<dbReference type="Pfam" id="PF02515">
    <property type="entry name" value="CoA_transf_3"/>
    <property type="match status" value="2"/>
</dbReference>
<gene>
    <name evidence="2" type="ORF">GGX14DRAFT_426941</name>
</gene>
<dbReference type="EMBL" id="JARJCW010000006">
    <property type="protein sequence ID" value="KAJ7223137.1"/>
    <property type="molecule type" value="Genomic_DNA"/>
</dbReference>
<sequence length="513" mass="54912">MADVGVAQEVISPARCLWLANGLPSSFLSRLTLSGHPNSAAAINSSFKLGNVAQTAIGLAGLSAALFHKLRTGVDQEVTVDARHAVLEFQSEAWYTVDDSLPGGLWESIAGLYKTKDEGFVRIHTNFPHHRKGILSILNVPDTPETSRAAVQSALRSWDAVDFESQAAANGMCATAMRSFAEWRLHPHAKALEGVPPVQIIKICDAPKMEVIAGGQGNGKIKRPLDGIRVLDLSRVLAGPVAGRTLAAHGADVLLVTSPRLPSLPNLDVDTSRGKRTTQLDLTLPADHQKLTELASAADVFLQAYRPGGLEAKGFGPQELAALRPGRGIVVANLTAWGWQGPWKDRRGFDSLVQTATGFNVAEAEAYAKFSGDSQQGELQPRPLPMQALDHAAGYLLAFGINAALCKTITEGGSWEVRVSLAAVGQWIRSLGQLTPREAFSAPARPFPSRGLPLDPEIAALSLPWTSKNEREGGRKIKITALQHAAVLSRTPVREGEESQAPMVLDAHAAEWL</sequence>
<protein>
    <submittedName>
        <fullName evidence="2">CoA-transferase family III domain-containing protein</fullName>
    </submittedName>
</protein>
<evidence type="ECO:0000313" key="2">
    <source>
        <dbReference type="EMBL" id="KAJ7223137.1"/>
    </source>
</evidence>
<dbReference type="SUPFAM" id="SSF89796">
    <property type="entry name" value="CoA-transferase family III (CaiB/BaiF)"/>
    <property type="match status" value="2"/>
</dbReference>
<dbReference type="Gene3D" id="3.40.50.10540">
    <property type="entry name" value="Crotonobetainyl-coa:carnitine coa-transferase, domain 1"/>
    <property type="match status" value="2"/>
</dbReference>
<evidence type="ECO:0000256" key="1">
    <source>
        <dbReference type="ARBA" id="ARBA00008383"/>
    </source>
</evidence>
<proteinExistence type="inferred from homology"/>
<reference evidence="2" key="1">
    <citation type="submission" date="2023-03" db="EMBL/GenBank/DDBJ databases">
        <title>Massive genome expansion in bonnet fungi (Mycena s.s.) driven by repeated elements and novel gene families across ecological guilds.</title>
        <authorList>
            <consortium name="Lawrence Berkeley National Laboratory"/>
            <person name="Harder C.B."/>
            <person name="Miyauchi S."/>
            <person name="Viragh M."/>
            <person name="Kuo A."/>
            <person name="Thoen E."/>
            <person name="Andreopoulos B."/>
            <person name="Lu D."/>
            <person name="Skrede I."/>
            <person name="Drula E."/>
            <person name="Henrissat B."/>
            <person name="Morin E."/>
            <person name="Kohler A."/>
            <person name="Barry K."/>
            <person name="LaButti K."/>
            <person name="Morin E."/>
            <person name="Salamov A."/>
            <person name="Lipzen A."/>
            <person name="Mereny Z."/>
            <person name="Hegedus B."/>
            <person name="Baldrian P."/>
            <person name="Stursova M."/>
            <person name="Weitz H."/>
            <person name="Taylor A."/>
            <person name="Grigoriev I.V."/>
            <person name="Nagy L.G."/>
            <person name="Martin F."/>
            <person name="Kauserud H."/>
        </authorList>
    </citation>
    <scope>NUCLEOTIDE SEQUENCE</scope>
    <source>
        <strain evidence="2">9144</strain>
    </source>
</reference>
<dbReference type="InterPro" id="IPR050509">
    <property type="entry name" value="CoA-transferase_III"/>
</dbReference>
<organism evidence="2 3">
    <name type="scientific">Mycena pura</name>
    <dbReference type="NCBI Taxonomy" id="153505"/>
    <lineage>
        <taxon>Eukaryota</taxon>
        <taxon>Fungi</taxon>
        <taxon>Dikarya</taxon>
        <taxon>Basidiomycota</taxon>
        <taxon>Agaricomycotina</taxon>
        <taxon>Agaricomycetes</taxon>
        <taxon>Agaricomycetidae</taxon>
        <taxon>Agaricales</taxon>
        <taxon>Marasmiineae</taxon>
        <taxon>Mycenaceae</taxon>
        <taxon>Mycena</taxon>
    </lineage>
</organism>
<dbReference type="InterPro" id="IPR044855">
    <property type="entry name" value="CoA-Trfase_III_dom3_sf"/>
</dbReference>
<dbReference type="Proteomes" id="UP001219525">
    <property type="component" value="Unassembled WGS sequence"/>
</dbReference>
<name>A0AAD6YLK4_9AGAR</name>
<dbReference type="InterPro" id="IPR023606">
    <property type="entry name" value="CoA-Trfase_III_dom_1_sf"/>
</dbReference>
<dbReference type="Gene3D" id="3.30.1540.10">
    <property type="entry name" value="formyl-coa transferase, domain 3"/>
    <property type="match status" value="1"/>
</dbReference>
<dbReference type="InterPro" id="IPR003673">
    <property type="entry name" value="CoA-Trfase_fam_III"/>
</dbReference>
<accession>A0AAD6YLK4</accession>
<evidence type="ECO:0000313" key="3">
    <source>
        <dbReference type="Proteomes" id="UP001219525"/>
    </source>
</evidence>
<comment type="caution">
    <text evidence="2">The sequence shown here is derived from an EMBL/GenBank/DDBJ whole genome shotgun (WGS) entry which is preliminary data.</text>
</comment>
<dbReference type="PANTHER" id="PTHR48228">
    <property type="entry name" value="SUCCINYL-COA--D-CITRAMALATE COA-TRANSFERASE"/>
    <property type="match status" value="1"/>
</dbReference>
<dbReference type="PANTHER" id="PTHR48228:SF4">
    <property type="entry name" value="BLR3030 PROTEIN"/>
    <property type="match status" value="1"/>
</dbReference>
<comment type="similarity">
    <text evidence="1">Belongs to the CoA-transferase III family.</text>
</comment>